<evidence type="ECO:0000256" key="1">
    <source>
        <dbReference type="SAM" id="MobiDB-lite"/>
    </source>
</evidence>
<evidence type="ECO:0000313" key="2">
    <source>
        <dbReference type="Ensembl" id="ENSEBUP00000026739.1"/>
    </source>
</evidence>
<accession>A0A8C4R8D4</accession>
<dbReference type="PANTHER" id="PTHR33198">
    <property type="entry name" value="ANK_REP_REGION DOMAIN-CONTAINING PROTEIN-RELATED"/>
    <property type="match status" value="1"/>
</dbReference>
<sequence>MAEGRGTAHGRVPVFGGDEFELFSEQLGCYFRANDVEDEEKRKAILLASLSTEHYRLLSDLVAPNRPSDDVLSFQDIVAKMKTHLAPEKSLHLARFQFDHLAKGGEERVADFVARVKHSAVPCKFTAEERPTRLRDRFISGLRDAKMVAAILRLTDITFDSAVVTASSVEQTLTDVRAIAGQDAMSSSSWSMAANPEVNAVIAQVPRVTQPGVRAVAQVPRVTQPGVRAVAQVPQVARAPGGAGRGAPQHGRTGSEGAPQHSRTGSEGAPQHGRAWSEGAPQHGRTWSEGTFRGCWGCGGPHLRQM</sequence>
<protein>
    <recommendedName>
        <fullName evidence="4">Retrotransposon gag domain-containing protein</fullName>
    </recommendedName>
</protein>
<dbReference type="GeneTree" id="ENSGT00940000166423"/>
<dbReference type="Ensembl" id="ENSEBUT00000027315.1">
    <property type="protein sequence ID" value="ENSEBUP00000026739.1"/>
    <property type="gene ID" value="ENSEBUG00000016468.1"/>
</dbReference>
<dbReference type="Proteomes" id="UP000694388">
    <property type="component" value="Unplaced"/>
</dbReference>
<feature type="region of interest" description="Disordered" evidence="1">
    <location>
        <begin position="238"/>
        <end position="294"/>
    </location>
</feature>
<evidence type="ECO:0008006" key="4">
    <source>
        <dbReference type="Google" id="ProtNLM"/>
    </source>
</evidence>
<reference evidence="2" key="1">
    <citation type="submission" date="2025-08" db="UniProtKB">
        <authorList>
            <consortium name="Ensembl"/>
        </authorList>
    </citation>
    <scope>IDENTIFICATION</scope>
</reference>
<dbReference type="PANTHER" id="PTHR33198:SF19">
    <property type="entry name" value="CCHC-TYPE DOMAIN-CONTAINING PROTEIN"/>
    <property type="match status" value="1"/>
</dbReference>
<evidence type="ECO:0000313" key="3">
    <source>
        <dbReference type="Proteomes" id="UP000694388"/>
    </source>
</evidence>
<reference evidence="2" key="2">
    <citation type="submission" date="2025-09" db="UniProtKB">
        <authorList>
            <consortium name="Ensembl"/>
        </authorList>
    </citation>
    <scope>IDENTIFICATION</scope>
</reference>
<name>A0A8C4R8D4_EPTBU</name>
<organism evidence="2 3">
    <name type="scientific">Eptatretus burgeri</name>
    <name type="common">Inshore hagfish</name>
    <dbReference type="NCBI Taxonomy" id="7764"/>
    <lineage>
        <taxon>Eukaryota</taxon>
        <taxon>Metazoa</taxon>
        <taxon>Chordata</taxon>
        <taxon>Craniata</taxon>
        <taxon>Vertebrata</taxon>
        <taxon>Cyclostomata</taxon>
        <taxon>Myxini</taxon>
        <taxon>Myxiniformes</taxon>
        <taxon>Myxinidae</taxon>
        <taxon>Eptatretinae</taxon>
        <taxon>Eptatretus</taxon>
    </lineage>
</organism>
<dbReference type="AlphaFoldDB" id="A0A8C4R8D4"/>
<proteinExistence type="predicted"/>
<keyword evidence="3" id="KW-1185">Reference proteome</keyword>
<dbReference type="OMA" id="SWSMAAN"/>